<evidence type="ECO:0000256" key="1">
    <source>
        <dbReference type="ARBA" id="ARBA00004651"/>
    </source>
</evidence>
<feature type="transmembrane region" description="Helical" evidence="8">
    <location>
        <begin position="234"/>
        <end position="252"/>
    </location>
</feature>
<evidence type="ECO:0000256" key="5">
    <source>
        <dbReference type="ARBA" id="ARBA00022692"/>
    </source>
</evidence>
<dbReference type="EMBL" id="FOQD01000001">
    <property type="protein sequence ID" value="SFH52652.1"/>
    <property type="molecule type" value="Genomic_DNA"/>
</dbReference>
<sequence>MSRTTRSTALFLLTLGLGTLFLVAGWLTPFETVRAQLDPLSGDGTADRYTPELHRRLQFAALTCGLLMSATAVAIRVLAPRLSGRVHGLLRRLVVDVRTLRVEITDTFRANAVVLIGLTIAAAGLRACFLDLPMRYDEAHSWLEYASFPSYVIVAKYDDPNNHIFHNLLTHLASLVCGSDPWALRLPAFMAGVLLVPATYLLGTAFCDRRVGGFAALLALASSPLIDYSVNSRGYALLCLLTVLAWLAALHWRQTRNLAAALCLIACGVLGLWTVPTMLYSLLSIWAWLGWSAFRTKNDYGSEPDRSNWRGVAAIILLTAMGACVVYAPVLLLNAPADRILGESSGRAERLNPMMEVASMFQGAASLLWRDVPLPLIGFFIAMIAAALVLPNPCRTDLRRVAIALALPFLLTGVLGIIPPPRSWLYMIPWLGVLTAAGTVSWLSWISIRRQSMVLGMVEVTTMFVLVTILIARQPIRNSNETGVFPAAHQIILELKSELTPPLRIVAVSPASSPLVYYARREGLPDSLFAWPQSGDRIIIATAPGQTPADILHQLNMQISAAEFHAMRIEPAFTLWERNPKAGAPE</sequence>
<feature type="transmembrane region" description="Helical" evidence="8">
    <location>
        <begin position="59"/>
        <end position="79"/>
    </location>
</feature>
<gene>
    <name evidence="9" type="ORF">SAMN05421753_10120</name>
</gene>
<dbReference type="PANTHER" id="PTHR33908:SF11">
    <property type="entry name" value="MEMBRANE PROTEIN"/>
    <property type="match status" value="1"/>
</dbReference>
<feature type="transmembrane region" description="Helical" evidence="8">
    <location>
        <begin position="309"/>
        <end position="333"/>
    </location>
</feature>
<comment type="subcellular location">
    <subcellularLocation>
        <location evidence="1">Cell membrane</location>
        <topology evidence="1">Multi-pass membrane protein</topology>
    </subcellularLocation>
</comment>
<feature type="transmembrane region" description="Helical" evidence="8">
    <location>
        <begin position="453"/>
        <end position="472"/>
    </location>
</feature>
<keyword evidence="7 8" id="KW-0472">Membrane</keyword>
<feature type="transmembrane region" description="Helical" evidence="8">
    <location>
        <begin position="108"/>
        <end position="127"/>
    </location>
</feature>
<keyword evidence="5 8" id="KW-0812">Transmembrane</keyword>
<dbReference type="PANTHER" id="PTHR33908">
    <property type="entry name" value="MANNOSYLTRANSFERASE YKCB-RELATED"/>
    <property type="match status" value="1"/>
</dbReference>
<evidence type="ECO:0000256" key="6">
    <source>
        <dbReference type="ARBA" id="ARBA00022989"/>
    </source>
</evidence>
<protein>
    <submittedName>
        <fullName evidence="9">Dolichyl-phosphate-mannose-protein mannosyltransferase</fullName>
    </submittedName>
</protein>
<keyword evidence="10" id="KW-1185">Reference proteome</keyword>
<dbReference type="GO" id="GO:0009103">
    <property type="term" value="P:lipopolysaccharide biosynthetic process"/>
    <property type="evidence" value="ECO:0007669"/>
    <property type="project" value="UniProtKB-ARBA"/>
</dbReference>
<keyword evidence="6 8" id="KW-1133">Transmembrane helix</keyword>
<keyword evidence="3 9" id="KW-0328">Glycosyltransferase</keyword>
<evidence type="ECO:0000256" key="7">
    <source>
        <dbReference type="ARBA" id="ARBA00023136"/>
    </source>
</evidence>
<dbReference type="GO" id="GO:0016763">
    <property type="term" value="F:pentosyltransferase activity"/>
    <property type="evidence" value="ECO:0007669"/>
    <property type="project" value="TreeGrafter"/>
</dbReference>
<feature type="transmembrane region" description="Helical" evidence="8">
    <location>
        <begin position="259"/>
        <end position="289"/>
    </location>
</feature>
<keyword evidence="2" id="KW-1003">Cell membrane</keyword>
<dbReference type="InterPro" id="IPR050297">
    <property type="entry name" value="LipidA_mod_glycosyltrf_83"/>
</dbReference>
<feature type="transmembrane region" description="Helical" evidence="8">
    <location>
        <begin position="182"/>
        <end position="202"/>
    </location>
</feature>
<organism evidence="9 10">
    <name type="scientific">Planctomicrobium piriforme</name>
    <dbReference type="NCBI Taxonomy" id="1576369"/>
    <lineage>
        <taxon>Bacteria</taxon>
        <taxon>Pseudomonadati</taxon>
        <taxon>Planctomycetota</taxon>
        <taxon>Planctomycetia</taxon>
        <taxon>Planctomycetales</taxon>
        <taxon>Planctomycetaceae</taxon>
        <taxon>Planctomicrobium</taxon>
    </lineage>
</organism>
<feature type="transmembrane region" description="Helical" evidence="8">
    <location>
        <begin position="401"/>
        <end position="418"/>
    </location>
</feature>
<dbReference type="OrthoDB" id="267840at2"/>
<reference evidence="10" key="1">
    <citation type="submission" date="2016-10" db="EMBL/GenBank/DDBJ databases">
        <authorList>
            <person name="Varghese N."/>
            <person name="Submissions S."/>
        </authorList>
    </citation>
    <scope>NUCLEOTIDE SEQUENCE [LARGE SCALE GENOMIC DNA]</scope>
    <source>
        <strain evidence="10">DSM 26348</strain>
    </source>
</reference>
<dbReference type="RefSeq" id="WP_092046638.1">
    <property type="nucleotide sequence ID" value="NZ_FOQD01000001.1"/>
</dbReference>
<proteinExistence type="predicted"/>
<evidence type="ECO:0000313" key="9">
    <source>
        <dbReference type="EMBL" id="SFH52652.1"/>
    </source>
</evidence>
<name>A0A1I3ARL9_9PLAN</name>
<evidence type="ECO:0000256" key="2">
    <source>
        <dbReference type="ARBA" id="ARBA00022475"/>
    </source>
</evidence>
<dbReference type="GO" id="GO:0005886">
    <property type="term" value="C:plasma membrane"/>
    <property type="evidence" value="ECO:0007669"/>
    <property type="project" value="UniProtKB-SubCell"/>
</dbReference>
<dbReference type="AlphaFoldDB" id="A0A1I3ARL9"/>
<evidence type="ECO:0000313" key="10">
    <source>
        <dbReference type="Proteomes" id="UP000199518"/>
    </source>
</evidence>
<keyword evidence="4 9" id="KW-0808">Transferase</keyword>
<feature type="transmembrane region" description="Helical" evidence="8">
    <location>
        <begin position="376"/>
        <end position="394"/>
    </location>
</feature>
<evidence type="ECO:0000256" key="3">
    <source>
        <dbReference type="ARBA" id="ARBA00022676"/>
    </source>
</evidence>
<feature type="transmembrane region" description="Helical" evidence="8">
    <location>
        <begin position="424"/>
        <end position="446"/>
    </location>
</feature>
<dbReference type="Proteomes" id="UP000199518">
    <property type="component" value="Unassembled WGS sequence"/>
</dbReference>
<accession>A0A1I3ARL9</accession>
<evidence type="ECO:0000256" key="8">
    <source>
        <dbReference type="SAM" id="Phobius"/>
    </source>
</evidence>
<evidence type="ECO:0000256" key="4">
    <source>
        <dbReference type="ARBA" id="ARBA00022679"/>
    </source>
</evidence>